<dbReference type="EC" id="1.2.1.3" evidence="3"/>
<dbReference type="EMBL" id="JBFAKC010000004">
    <property type="protein sequence ID" value="MEV0708123.1"/>
    <property type="molecule type" value="Genomic_DNA"/>
</dbReference>
<comment type="caution">
    <text evidence="8">The sequence shown here is derived from an EMBL/GenBank/DDBJ whole genome shotgun (WGS) entry which is preliminary data.</text>
</comment>
<dbReference type="InterPro" id="IPR016161">
    <property type="entry name" value="Ald_DH/histidinol_DH"/>
</dbReference>
<evidence type="ECO:0000256" key="3">
    <source>
        <dbReference type="ARBA" id="ARBA00024226"/>
    </source>
</evidence>
<evidence type="ECO:0000313" key="8">
    <source>
        <dbReference type="EMBL" id="MEV0708123.1"/>
    </source>
</evidence>
<dbReference type="InterPro" id="IPR016163">
    <property type="entry name" value="Ald_DH_C"/>
</dbReference>
<dbReference type="SUPFAM" id="SSF53720">
    <property type="entry name" value="ALDH-like"/>
    <property type="match status" value="1"/>
</dbReference>
<name>A0ABV3FS06_9NOCA</name>
<dbReference type="PROSITE" id="PS00687">
    <property type="entry name" value="ALDEHYDE_DEHYDR_GLU"/>
    <property type="match status" value="1"/>
</dbReference>
<evidence type="ECO:0000259" key="7">
    <source>
        <dbReference type="Pfam" id="PF00171"/>
    </source>
</evidence>
<feature type="domain" description="Aldehyde dehydrogenase" evidence="7">
    <location>
        <begin position="14"/>
        <end position="475"/>
    </location>
</feature>
<keyword evidence="9" id="KW-1185">Reference proteome</keyword>
<comment type="similarity">
    <text evidence="1 6">Belongs to the aldehyde dehydrogenase family.</text>
</comment>
<dbReference type="Gene3D" id="3.40.605.10">
    <property type="entry name" value="Aldehyde Dehydrogenase, Chain A, domain 1"/>
    <property type="match status" value="1"/>
</dbReference>
<evidence type="ECO:0000256" key="5">
    <source>
        <dbReference type="PROSITE-ProRule" id="PRU10007"/>
    </source>
</evidence>
<accession>A0ABV3FS06</accession>
<evidence type="ECO:0000256" key="6">
    <source>
        <dbReference type="RuleBase" id="RU003345"/>
    </source>
</evidence>
<dbReference type="PANTHER" id="PTHR42804">
    <property type="entry name" value="ALDEHYDE DEHYDROGENASE"/>
    <property type="match status" value="1"/>
</dbReference>
<reference evidence="8 9" key="1">
    <citation type="submission" date="2024-06" db="EMBL/GenBank/DDBJ databases">
        <title>The Natural Products Discovery Center: Release of the First 8490 Sequenced Strains for Exploring Actinobacteria Biosynthetic Diversity.</title>
        <authorList>
            <person name="Kalkreuter E."/>
            <person name="Kautsar S.A."/>
            <person name="Yang D."/>
            <person name="Bader C.D."/>
            <person name="Teijaro C.N."/>
            <person name="Fluegel L."/>
            <person name="Davis C.M."/>
            <person name="Simpson J.R."/>
            <person name="Lauterbach L."/>
            <person name="Steele A.D."/>
            <person name="Gui C."/>
            <person name="Meng S."/>
            <person name="Li G."/>
            <person name="Viehrig K."/>
            <person name="Ye F."/>
            <person name="Su P."/>
            <person name="Kiefer A.F."/>
            <person name="Nichols A."/>
            <person name="Cepeda A.J."/>
            <person name="Yan W."/>
            <person name="Fan B."/>
            <person name="Jiang Y."/>
            <person name="Adhikari A."/>
            <person name="Zheng C.-J."/>
            <person name="Schuster L."/>
            <person name="Cowan T.M."/>
            <person name="Smanski M.J."/>
            <person name="Chevrette M.G."/>
            <person name="De Carvalho L.P.S."/>
            <person name="Shen B."/>
        </authorList>
    </citation>
    <scope>NUCLEOTIDE SEQUENCE [LARGE SCALE GENOMIC DNA]</scope>
    <source>
        <strain evidence="8 9">NPDC050403</strain>
    </source>
</reference>
<proteinExistence type="inferred from homology"/>
<dbReference type="CDD" id="cd07139">
    <property type="entry name" value="ALDH_AldA-Rv0768"/>
    <property type="match status" value="1"/>
</dbReference>
<dbReference type="Proteomes" id="UP001551695">
    <property type="component" value="Unassembled WGS sequence"/>
</dbReference>
<dbReference type="InterPro" id="IPR015590">
    <property type="entry name" value="Aldehyde_DH_dom"/>
</dbReference>
<dbReference type="Pfam" id="PF00171">
    <property type="entry name" value="Aldedh"/>
    <property type="match status" value="1"/>
</dbReference>
<evidence type="ECO:0000313" key="9">
    <source>
        <dbReference type="Proteomes" id="UP001551695"/>
    </source>
</evidence>
<dbReference type="InterPro" id="IPR016162">
    <property type="entry name" value="Ald_DH_N"/>
</dbReference>
<dbReference type="PROSITE" id="PS00070">
    <property type="entry name" value="ALDEHYDE_DEHYDR_CYS"/>
    <property type="match status" value="1"/>
</dbReference>
<dbReference type="InterPro" id="IPR016160">
    <property type="entry name" value="Ald_DH_CS_CYS"/>
</dbReference>
<sequence>MYQTSELFIGGEWVAPGGGLSPLISPHTEARIATAPMANPADVDRAVRAARAAFDTGPWPRTPPSERLEVVRRLAALYKQRRGEMAELISAEIGAPITFAEQAQVGVASFALSAIRRIAESYEWVEHRPGFYGRDITVAKRPVGVIAAVVPWNMPQFLMIVKTVPALLAGCTVVLKPAPESPLDALLFAELAAEAGLPDGVLNVIPGDGDVGARLVGHPGVDKVSFTGSTASGRAVAQACAAGLKPVSLELGGKSAAVVLDDADPERVAEGICRASLANSGQVCNALSRVLVPANRAQHYIDALASALGALTVGDPADRGTEIGPLVAQRQQRRVRDYIEDGQRRGAKLVVGGAELPEGIDRGWYVRPTLFSDVDNDMRIAREEIFGPVLTVLTYTDEDEAVAIAEDSEYGLAGAVFTDDIDRGLAVAARVRTGSFGINEGYIMDPFAPYGGVKTSGYGRELGKEGLDGYLVTQSISRAAQPVRTT</sequence>
<evidence type="ECO:0000256" key="4">
    <source>
        <dbReference type="ARBA" id="ARBA00049194"/>
    </source>
</evidence>
<dbReference type="Gene3D" id="3.40.309.10">
    <property type="entry name" value="Aldehyde Dehydrogenase, Chain A, domain 2"/>
    <property type="match status" value="1"/>
</dbReference>
<dbReference type="PANTHER" id="PTHR42804:SF1">
    <property type="entry name" value="ALDEHYDE DEHYDROGENASE-RELATED"/>
    <property type="match status" value="1"/>
</dbReference>
<evidence type="ECO:0000256" key="2">
    <source>
        <dbReference type="ARBA" id="ARBA00023002"/>
    </source>
</evidence>
<protein>
    <recommendedName>
        <fullName evidence="3">aldehyde dehydrogenase (NAD(+))</fullName>
        <ecNumber evidence="3">1.2.1.3</ecNumber>
    </recommendedName>
</protein>
<keyword evidence="2 6" id="KW-0560">Oxidoreductase</keyword>
<evidence type="ECO:0000256" key="1">
    <source>
        <dbReference type="ARBA" id="ARBA00009986"/>
    </source>
</evidence>
<feature type="active site" evidence="5">
    <location>
        <position position="250"/>
    </location>
</feature>
<comment type="catalytic activity">
    <reaction evidence="4">
        <text>an aldehyde + NAD(+) + H2O = a carboxylate + NADH + 2 H(+)</text>
        <dbReference type="Rhea" id="RHEA:16185"/>
        <dbReference type="ChEBI" id="CHEBI:15377"/>
        <dbReference type="ChEBI" id="CHEBI:15378"/>
        <dbReference type="ChEBI" id="CHEBI:17478"/>
        <dbReference type="ChEBI" id="CHEBI:29067"/>
        <dbReference type="ChEBI" id="CHEBI:57540"/>
        <dbReference type="ChEBI" id="CHEBI:57945"/>
        <dbReference type="EC" id="1.2.1.3"/>
    </reaction>
</comment>
<dbReference type="RefSeq" id="WP_357782436.1">
    <property type="nucleotide sequence ID" value="NZ_JBFAKC010000004.1"/>
</dbReference>
<gene>
    <name evidence="8" type="ORF">AB0I48_11200</name>
</gene>
<organism evidence="8 9">
    <name type="scientific">Nocardia aurea</name>
    <dbReference type="NCBI Taxonomy" id="2144174"/>
    <lineage>
        <taxon>Bacteria</taxon>
        <taxon>Bacillati</taxon>
        <taxon>Actinomycetota</taxon>
        <taxon>Actinomycetes</taxon>
        <taxon>Mycobacteriales</taxon>
        <taxon>Nocardiaceae</taxon>
        <taxon>Nocardia</taxon>
    </lineage>
</organism>
<dbReference type="InterPro" id="IPR029510">
    <property type="entry name" value="Ald_DH_CS_GLU"/>
</dbReference>